<feature type="domain" description="NADH-ubiquinone oxidoreductase 51kDa subunit FMN-binding" evidence="8">
    <location>
        <begin position="175"/>
        <end position="266"/>
    </location>
</feature>
<dbReference type="Pfam" id="PF01512">
    <property type="entry name" value="Complex1_51K"/>
    <property type="match status" value="1"/>
</dbReference>
<dbReference type="GO" id="GO:0016020">
    <property type="term" value="C:membrane"/>
    <property type="evidence" value="ECO:0007669"/>
    <property type="project" value="InterPro"/>
</dbReference>
<gene>
    <name evidence="10" type="ORF">OMM_02993</name>
</gene>
<dbReference type="AlphaFoldDB" id="A0A1V1P7G6"/>
<keyword evidence="6" id="KW-0408">Iron</keyword>
<keyword evidence="7" id="KW-0411">Iron-sulfur</keyword>
<accession>A0A1V1P7G6</accession>
<dbReference type="PANTHER" id="PTHR43034:SF2">
    <property type="entry name" value="ION-TRANSLOCATING OXIDOREDUCTASE COMPLEX SUBUNIT C"/>
    <property type="match status" value="1"/>
</dbReference>
<dbReference type="SUPFAM" id="SSF142019">
    <property type="entry name" value="Nqo1 FMN-binding domain-like"/>
    <property type="match status" value="1"/>
</dbReference>
<dbReference type="GO" id="GO:0051539">
    <property type="term" value="F:4 iron, 4 sulfur cluster binding"/>
    <property type="evidence" value="ECO:0007669"/>
    <property type="project" value="UniProtKB-KW"/>
</dbReference>
<proteinExistence type="predicted"/>
<feature type="domain" description="RnfC Barrel sandwich hybrid" evidence="9">
    <location>
        <begin position="43"/>
        <end position="141"/>
    </location>
</feature>
<sequence>MRQNIKTYPAQQLAYVQTNIQNYCGSEGDKMGFSSNYIEGKGTFPHGVHPPERKRFSEDSAIEVMPPPKQVTLPLLQNIGAPSKSVVKPKQTIACNDLLAEAGGFVSSNLHAPISGKVQKNVNVTLPNGRHVSAISVKADGDQISGQALFDDVLGGEWPTTDLEKYDSKTITDAVQKAGIVGLGGAAFPTHVKLIPNPNKPVDTLIINGCECEPYLTPDYRLMIEAPDAIISGALLAAQAAGAKSIYIGIEKTSPKQLLCLKKRHRELESP</sequence>
<evidence type="ECO:0000256" key="6">
    <source>
        <dbReference type="ARBA" id="ARBA00023004"/>
    </source>
</evidence>
<dbReference type="Proteomes" id="UP000189670">
    <property type="component" value="Unassembled WGS sequence"/>
</dbReference>
<reference evidence="11" key="1">
    <citation type="submission" date="2012-11" db="EMBL/GenBank/DDBJ databases">
        <authorList>
            <person name="Lucero-Rivera Y.E."/>
            <person name="Tovar-Ramirez D."/>
        </authorList>
    </citation>
    <scope>NUCLEOTIDE SEQUENCE [LARGE SCALE GENOMIC DNA]</scope>
    <source>
        <strain evidence="11">Araruama</strain>
    </source>
</reference>
<dbReference type="Gene3D" id="3.40.50.11540">
    <property type="entry name" value="NADH-ubiquinone oxidoreductase 51kDa subunit"/>
    <property type="match status" value="1"/>
</dbReference>
<evidence type="ECO:0000313" key="10">
    <source>
        <dbReference type="EMBL" id="ETR70781.1"/>
    </source>
</evidence>
<dbReference type="InterPro" id="IPR010208">
    <property type="entry name" value="Ion_transpt_RnfC/RsxC"/>
</dbReference>
<evidence type="ECO:0000256" key="5">
    <source>
        <dbReference type="ARBA" id="ARBA00022982"/>
    </source>
</evidence>
<keyword evidence="1" id="KW-0813">Transport</keyword>
<name>A0A1V1P7G6_9BACT</name>
<keyword evidence="2" id="KW-0004">4Fe-4S</keyword>
<evidence type="ECO:0000256" key="7">
    <source>
        <dbReference type="ARBA" id="ARBA00023014"/>
    </source>
</evidence>
<evidence type="ECO:0000256" key="1">
    <source>
        <dbReference type="ARBA" id="ARBA00022448"/>
    </source>
</evidence>
<evidence type="ECO:0000256" key="3">
    <source>
        <dbReference type="ARBA" id="ARBA00022723"/>
    </source>
</evidence>
<dbReference type="GO" id="GO:0046872">
    <property type="term" value="F:metal ion binding"/>
    <property type="evidence" value="ECO:0007669"/>
    <property type="project" value="UniProtKB-KW"/>
</dbReference>
<evidence type="ECO:0000256" key="4">
    <source>
        <dbReference type="ARBA" id="ARBA00022737"/>
    </source>
</evidence>
<evidence type="ECO:0000259" key="8">
    <source>
        <dbReference type="Pfam" id="PF01512"/>
    </source>
</evidence>
<dbReference type="PANTHER" id="PTHR43034">
    <property type="entry name" value="ION-TRANSLOCATING OXIDOREDUCTASE COMPLEX SUBUNIT C"/>
    <property type="match status" value="1"/>
</dbReference>
<dbReference type="InterPro" id="IPR011538">
    <property type="entry name" value="Nuo51_FMN-bd"/>
</dbReference>
<dbReference type="InterPro" id="IPR026902">
    <property type="entry name" value="RnfC_N"/>
</dbReference>
<protein>
    <submittedName>
        <fullName evidence="10">Electron transport complex protein RnfC</fullName>
    </submittedName>
</protein>
<dbReference type="Pfam" id="PF13375">
    <property type="entry name" value="RnfC_N"/>
    <property type="match status" value="1"/>
</dbReference>
<evidence type="ECO:0000259" key="9">
    <source>
        <dbReference type="Pfam" id="PF13375"/>
    </source>
</evidence>
<organism evidence="10 11">
    <name type="scientific">Candidatus Magnetoglobus multicellularis str. Araruama</name>
    <dbReference type="NCBI Taxonomy" id="890399"/>
    <lineage>
        <taxon>Bacteria</taxon>
        <taxon>Pseudomonadati</taxon>
        <taxon>Thermodesulfobacteriota</taxon>
        <taxon>Desulfobacteria</taxon>
        <taxon>Desulfobacterales</taxon>
        <taxon>Desulfobacteraceae</taxon>
        <taxon>Candidatus Magnetoglobus</taxon>
    </lineage>
</organism>
<evidence type="ECO:0000313" key="11">
    <source>
        <dbReference type="Proteomes" id="UP000189670"/>
    </source>
</evidence>
<evidence type="ECO:0000256" key="2">
    <source>
        <dbReference type="ARBA" id="ARBA00022485"/>
    </source>
</evidence>
<keyword evidence="4" id="KW-0677">Repeat</keyword>
<comment type="caution">
    <text evidence="10">The sequence shown here is derived from an EMBL/GenBank/DDBJ whole genome shotgun (WGS) entry which is preliminary data.</text>
</comment>
<dbReference type="EMBL" id="ATBP01000371">
    <property type="protein sequence ID" value="ETR70781.1"/>
    <property type="molecule type" value="Genomic_DNA"/>
</dbReference>
<dbReference type="InterPro" id="IPR037225">
    <property type="entry name" value="Nuo51_FMN-bd_sf"/>
</dbReference>
<dbReference type="GO" id="GO:0009055">
    <property type="term" value="F:electron transfer activity"/>
    <property type="evidence" value="ECO:0007669"/>
    <property type="project" value="InterPro"/>
</dbReference>
<keyword evidence="3" id="KW-0479">Metal-binding</keyword>
<keyword evidence="5" id="KW-0249">Electron transport</keyword>